<keyword evidence="2" id="KW-1185">Reference proteome</keyword>
<dbReference type="Gene3D" id="2.60.40.1890">
    <property type="entry name" value="PCu(A)C copper chaperone"/>
    <property type="match status" value="1"/>
</dbReference>
<evidence type="ECO:0008006" key="3">
    <source>
        <dbReference type="Google" id="ProtNLM"/>
    </source>
</evidence>
<protein>
    <recommendedName>
        <fullName evidence="3">Copper chaperone PCu(A)C</fullName>
    </recommendedName>
</protein>
<dbReference type="Proteomes" id="UP000012429">
    <property type="component" value="Unassembled WGS sequence"/>
</dbReference>
<name>N6UB05_9HYPH</name>
<proteinExistence type="predicted"/>
<dbReference type="InterPro" id="IPR036182">
    <property type="entry name" value="PCuAC_sf"/>
</dbReference>
<dbReference type="PATRIC" id="fig|363754.4.peg.2746"/>
<dbReference type="InterPro" id="IPR058248">
    <property type="entry name" value="Lxx211020-like"/>
</dbReference>
<accession>N6UB05</accession>
<dbReference type="InterPro" id="IPR007410">
    <property type="entry name" value="LpqE-like"/>
</dbReference>
<evidence type="ECO:0000313" key="2">
    <source>
        <dbReference type="Proteomes" id="UP000012429"/>
    </source>
</evidence>
<dbReference type="AlphaFoldDB" id="N6UB05"/>
<dbReference type="SUPFAM" id="SSF110087">
    <property type="entry name" value="DR1885-like metal-binding protein"/>
    <property type="match status" value="1"/>
</dbReference>
<evidence type="ECO:0000313" key="1">
    <source>
        <dbReference type="EMBL" id="ENN87368.1"/>
    </source>
</evidence>
<organism evidence="1 2">
    <name type="scientific">Rhizobium freirei PRF 81</name>
    <dbReference type="NCBI Taxonomy" id="363754"/>
    <lineage>
        <taxon>Bacteria</taxon>
        <taxon>Pseudomonadati</taxon>
        <taxon>Pseudomonadota</taxon>
        <taxon>Alphaproteobacteria</taxon>
        <taxon>Hyphomicrobiales</taxon>
        <taxon>Rhizobiaceae</taxon>
        <taxon>Rhizobium/Agrobacterium group</taxon>
        <taxon>Rhizobium</taxon>
    </lineage>
</organism>
<dbReference type="STRING" id="363754.RHSP_26830"/>
<dbReference type="PANTHER" id="PTHR36302:SF1">
    <property type="entry name" value="COPPER CHAPERONE PCU(A)C"/>
    <property type="match status" value="1"/>
</dbReference>
<dbReference type="PANTHER" id="PTHR36302">
    <property type="entry name" value="BLR7088 PROTEIN"/>
    <property type="match status" value="1"/>
</dbReference>
<gene>
    <name evidence="1" type="ORF">RHSP_26830</name>
</gene>
<reference evidence="1 2" key="1">
    <citation type="journal article" date="2012" name="BMC Genomics">
        <title>Genomic basis of broad host range and environmental adaptability of Rhizobium tropici CIAT 899 and Rhizobium sp. PRF 81 which are used in inoculants for common bean (Phaseolus vulgaris L.).</title>
        <authorList>
            <person name="Ormeno-Orrillo E."/>
            <person name="Menna P."/>
            <person name="Almeida L.G."/>
            <person name="Ollero F.J."/>
            <person name="Nicolas M.F."/>
            <person name="Pains Rodrigues E."/>
            <person name="Shigueyoshi Nakatani A."/>
            <person name="Silva Batista J.S."/>
            <person name="Oliveira Chueire L.M."/>
            <person name="Souza R.C."/>
            <person name="Ribeiro Vasconcelos A.T."/>
            <person name="Megias M."/>
            <person name="Hungria M."/>
            <person name="Martinez-Romero E."/>
        </authorList>
    </citation>
    <scope>NUCLEOTIDE SEQUENCE [LARGE SCALE GENOMIC DNA]</scope>
    <source>
        <strain evidence="1 2">PRF 81</strain>
    </source>
</reference>
<comment type="caution">
    <text evidence="1">The sequence shown here is derived from an EMBL/GenBank/DDBJ whole genome shotgun (WGS) entry which is preliminary data.</text>
</comment>
<dbReference type="EMBL" id="AQHN01000056">
    <property type="protein sequence ID" value="ENN87368.1"/>
    <property type="molecule type" value="Genomic_DNA"/>
</dbReference>
<dbReference type="Pfam" id="PF04314">
    <property type="entry name" value="PCuAC"/>
    <property type="match status" value="1"/>
</dbReference>
<sequence length="185" mass="19518">MKGCAAASAARHPDPRRKPIMNRFLSSFIAVSLCTAVPGLAFATDVTVGKLKITAPYARAMVPGAEVGGGYLTITNTGRTDDRLIAASSSRALKVEVHEMKMDNDVMVMRQLAGGLPLPAGKSIQLKPGSYHLMFMEVVDPFKQGETIRARLTFEKAGSIDVDFPVGSAVASTADNGGKHANAAE</sequence>